<feature type="transmembrane region" description="Helical" evidence="1">
    <location>
        <begin position="243"/>
        <end position="263"/>
    </location>
</feature>
<comment type="caution">
    <text evidence="3">The sequence shown here is derived from an EMBL/GenBank/DDBJ whole genome shotgun (WGS) entry which is preliminary data.</text>
</comment>
<dbReference type="PANTHER" id="PTHR23028:SF53">
    <property type="entry name" value="ACYL_TRANSF_3 DOMAIN-CONTAINING PROTEIN"/>
    <property type="match status" value="1"/>
</dbReference>
<reference evidence="3" key="1">
    <citation type="journal article" date="2015" name="Proc. Natl. Acad. Sci. U.S.A.">
        <title>Networks of energetic and metabolic interactions define dynamics in microbial communities.</title>
        <authorList>
            <person name="Embree M."/>
            <person name="Liu J.K."/>
            <person name="Al-Bassam M.M."/>
            <person name="Zengler K."/>
        </authorList>
    </citation>
    <scope>NUCLEOTIDE SEQUENCE</scope>
</reference>
<keyword evidence="1" id="KW-0472">Membrane</keyword>
<feature type="transmembrane region" description="Helical" evidence="1">
    <location>
        <begin position="32"/>
        <end position="51"/>
    </location>
</feature>
<keyword evidence="3" id="KW-0808">Transferase</keyword>
<dbReference type="PANTHER" id="PTHR23028">
    <property type="entry name" value="ACETYLTRANSFERASE"/>
    <property type="match status" value="1"/>
</dbReference>
<feature type="transmembrane region" description="Helical" evidence="1">
    <location>
        <begin position="323"/>
        <end position="341"/>
    </location>
</feature>
<accession>A0A0W8G987</accession>
<sequence length="357" mass="41154">MGAIRFLLAITVVINHTGPLFGLVFTDAYIAIKLFFIISGFYMSLILGEKYVGPGSYRLFITNRFLRLFPAYWMILALALAVSLFFRLFLDSSLLLSPWFLRQDYLNPVSSALLILANLSIFGQDILFFMGLAKDTGALYFDANALLSPQPAWFFLLIPQAWTLSLELTFYLLAPILVRRRLAVLLILAGAGFAVRYYIYRVELPIDPWEQRFFPAEFGFFILGILCHRFYARITTRAMRPWLPKAVTLGFLGYLAVYQFLPGGFAKELFTYGLAIFTLPYAFVFTKYVTWDRTIGELSYPIYISHWLIIVVLRYYYPQELLPVLSVAVTVAFCFAFNVFFSNRIERYRQKRVLAAS</sequence>
<gene>
    <name evidence="3" type="ORF">ASZ90_000397</name>
</gene>
<feature type="transmembrane region" description="Helical" evidence="1">
    <location>
        <begin position="212"/>
        <end position="231"/>
    </location>
</feature>
<feature type="transmembrane region" description="Helical" evidence="1">
    <location>
        <begin position="182"/>
        <end position="200"/>
    </location>
</feature>
<dbReference type="InterPro" id="IPR002656">
    <property type="entry name" value="Acyl_transf_3_dom"/>
</dbReference>
<keyword evidence="3" id="KW-0012">Acyltransferase</keyword>
<feature type="transmembrane region" description="Helical" evidence="1">
    <location>
        <begin position="298"/>
        <end position="317"/>
    </location>
</feature>
<dbReference type="AlphaFoldDB" id="A0A0W8G987"/>
<dbReference type="GO" id="GO:0009103">
    <property type="term" value="P:lipopolysaccharide biosynthetic process"/>
    <property type="evidence" value="ECO:0007669"/>
    <property type="project" value="TreeGrafter"/>
</dbReference>
<feature type="transmembrane region" description="Helical" evidence="1">
    <location>
        <begin position="269"/>
        <end position="286"/>
    </location>
</feature>
<proteinExistence type="predicted"/>
<keyword evidence="1" id="KW-1133">Transmembrane helix</keyword>
<keyword evidence="1" id="KW-0812">Transmembrane</keyword>
<feature type="transmembrane region" description="Helical" evidence="1">
    <location>
        <begin position="152"/>
        <end position="173"/>
    </location>
</feature>
<dbReference type="InterPro" id="IPR050879">
    <property type="entry name" value="Acyltransferase_3"/>
</dbReference>
<evidence type="ECO:0000256" key="1">
    <source>
        <dbReference type="SAM" id="Phobius"/>
    </source>
</evidence>
<feature type="transmembrane region" description="Helical" evidence="1">
    <location>
        <begin position="71"/>
        <end position="90"/>
    </location>
</feature>
<feature type="transmembrane region" description="Helical" evidence="1">
    <location>
        <begin position="6"/>
        <end position="25"/>
    </location>
</feature>
<organism evidence="3">
    <name type="scientific">hydrocarbon metagenome</name>
    <dbReference type="NCBI Taxonomy" id="938273"/>
    <lineage>
        <taxon>unclassified sequences</taxon>
        <taxon>metagenomes</taxon>
        <taxon>ecological metagenomes</taxon>
    </lineage>
</organism>
<dbReference type="Pfam" id="PF01757">
    <property type="entry name" value="Acyl_transf_3"/>
    <property type="match status" value="1"/>
</dbReference>
<dbReference type="GO" id="GO:0016020">
    <property type="term" value="C:membrane"/>
    <property type="evidence" value="ECO:0007669"/>
    <property type="project" value="TreeGrafter"/>
</dbReference>
<dbReference type="GO" id="GO:0016747">
    <property type="term" value="F:acyltransferase activity, transferring groups other than amino-acyl groups"/>
    <property type="evidence" value="ECO:0007669"/>
    <property type="project" value="InterPro"/>
</dbReference>
<protein>
    <submittedName>
        <fullName evidence="3">Putative acyltransferase</fullName>
    </submittedName>
</protein>
<feature type="domain" description="Acyltransferase 3" evidence="2">
    <location>
        <begin position="3"/>
        <end position="337"/>
    </location>
</feature>
<dbReference type="EMBL" id="LNQE01000047">
    <property type="protein sequence ID" value="KUG29711.1"/>
    <property type="molecule type" value="Genomic_DNA"/>
</dbReference>
<evidence type="ECO:0000259" key="2">
    <source>
        <dbReference type="Pfam" id="PF01757"/>
    </source>
</evidence>
<feature type="transmembrane region" description="Helical" evidence="1">
    <location>
        <begin position="111"/>
        <end position="132"/>
    </location>
</feature>
<name>A0A0W8G987_9ZZZZ</name>
<evidence type="ECO:0000313" key="3">
    <source>
        <dbReference type="EMBL" id="KUG29711.1"/>
    </source>
</evidence>